<organism evidence="1 2">
    <name type="scientific">Wuchereria bancrofti</name>
    <dbReference type="NCBI Taxonomy" id="6293"/>
    <lineage>
        <taxon>Eukaryota</taxon>
        <taxon>Metazoa</taxon>
        <taxon>Ecdysozoa</taxon>
        <taxon>Nematoda</taxon>
        <taxon>Chromadorea</taxon>
        <taxon>Rhabditida</taxon>
        <taxon>Spirurina</taxon>
        <taxon>Spiruromorpha</taxon>
        <taxon>Filarioidea</taxon>
        <taxon>Onchocercidae</taxon>
        <taxon>Wuchereria</taxon>
    </lineage>
</organism>
<protein>
    <submittedName>
        <fullName evidence="1">Uncharacterized protein</fullName>
    </submittedName>
</protein>
<sequence length="89" mass="10158">MEGRKSSETEDHTGNEALEVPFIPTMHANIHLQHSTFEHVTEDNCLHSFFHGLLDSRTVLFVDHGVDHAVCLRDSLVRKKRAGKMCYLL</sequence>
<name>A0A3P7DTI4_WUCBA</name>
<evidence type="ECO:0000313" key="2">
    <source>
        <dbReference type="Proteomes" id="UP000270924"/>
    </source>
</evidence>
<dbReference type="InParanoid" id="A0A3P7DTI4"/>
<dbReference type="AlphaFoldDB" id="A0A3P7DTI4"/>
<reference evidence="1 2" key="1">
    <citation type="submission" date="2018-11" db="EMBL/GenBank/DDBJ databases">
        <authorList>
            <consortium name="Pathogen Informatics"/>
        </authorList>
    </citation>
    <scope>NUCLEOTIDE SEQUENCE [LARGE SCALE GENOMIC DNA]</scope>
</reference>
<gene>
    <name evidence="1" type="ORF">WBA_LOCUS125</name>
</gene>
<evidence type="ECO:0000313" key="1">
    <source>
        <dbReference type="EMBL" id="VDM06739.1"/>
    </source>
</evidence>
<proteinExistence type="predicted"/>
<keyword evidence="2" id="KW-1185">Reference proteome</keyword>
<dbReference type="EMBL" id="UYWW01000012">
    <property type="protein sequence ID" value="VDM06739.1"/>
    <property type="molecule type" value="Genomic_DNA"/>
</dbReference>
<accession>A0A3P7DTI4</accession>
<dbReference type="Proteomes" id="UP000270924">
    <property type="component" value="Unassembled WGS sequence"/>
</dbReference>